<evidence type="ECO:0000313" key="3">
    <source>
        <dbReference type="Proteomes" id="UP000218824"/>
    </source>
</evidence>
<evidence type="ECO:0000313" key="2">
    <source>
        <dbReference type="EMBL" id="BAV98698.1"/>
    </source>
</evidence>
<keyword evidence="1" id="KW-0732">Signal</keyword>
<dbReference type="AlphaFoldDB" id="A0AAU9AMA9"/>
<dbReference type="KEGG" id="lem:LEN_3211"/>
<sequence>MNTRRIRPRLVALALAMFGFAAALTATAGVPRCDQCLDQYYACRNAGGDYDGCLNEFWACERANGCPLSFPPEI</sequence>
<dbReference type="Proteomes" id="UP000218824">
    <property type="component" value="Chromosome"/>
</dbReference>
<dbReference type="GeneID" id="83065036"/>
<protein>
    <recommendedName>
        <fullName evidence="4">Lipoprotein</fullName>
    </recommendedName>
</protein>
<dbReference type="RefSeq" id="WP_074867518.1">
    <property type="nucleotide sequence ID" value="NZ_AP014940.1"/>
</dbReference>
<evidence type="ECO:0000256" key="1">
    <source>
        <dbReference type="SAM" id="SignalP"/>
    </source>
</evidence>
<name>A0AAU9AMA9_LYSEN</name>
<reference evidence="2 3" key="1">
    <citation type="journal article" date="2017" name="DNA Res.">
        <title>Complete genome sequence and expression profile of the commercial lytic enzyme producer Lysobacter enzymogenes M497-1.</title>
        <authorList>
            <person name="Takami H."/>
            <person name="Toyoda A."/>
            <person name="Uchiyama I."/>
            <person name="Itoh T."/>
            <person name="Takaki Y."/>
            <person name="Arai W."/>
            <person name="Nishi S."/>
            <person name="Kawai M."/>
            <person name="Shinya K."/>
            <person name="Ikeda H."/>
        </authorList>
    </citation>
    <scope>NUCLEOTIDE SEQUENCE [LARGE SCALE GENOMIC DNA]</scope>
    <source>
        <strain evidence="2 3">M497-1</strain>
    </source>
</reference>
<dbReference type="EMBL" id="AP014940">
    <property type="protein sequence ID" value="BAV98698.1"/>
    <property type="molecule type" value="Genomic_DNA"/>
</dbReference>
<feature type="signal peptide" evidence="1">
    <location>
        <begin position="1"/>
        <end position="28"/>
    </location>
</feature>
<proteinExistence type="predicted"/>
<gene>
    <name evidence="2" type="ORF">LEN_3211</name>
</gene>
<feature type="chain" id="PRO_5043919474" description="Lipoprotein" evidence="1">
    <location>
        <begin position="29"/>
        <end position="74"/>
    </location>
</feature>
<evidence type="ECO:0008006" key="4">
    <source>
        <dbReference type="Google" id="ProtNLM"/>
    </source>
</evidence>
<accession>A0AAU9AMA9</accession>
<organism evidence="2 3">
    <name type="scientific">Lysobacter enzymogenes</name>
    <dbReference type="NCBI Taxonomy" id="69"/>
    <lineage>
        <taxon>Bacteria</taxon>
        <taxon>Pseudomonadati</taxon>
        <taxon>Pseudomonadota</taxon>
        <taxon>Gammaproteobacteria</taxon>
        <taxon>Lysobacterales</taxon>
        <taxon>Lysobacteraceae</taxon>
        <taxon>Lysobacter</taxon>
    </lineage>
</organism>